<keyword evidence="1" id="KW-1133">Transmembrane helix</keyword>
<evidence type="ECO:0000256" key="1">
    <source>
        <dbReference type="SAM" id="Phobius"/>
    </source>
</evidence>
<reference evidence="3" key="1">
    <citation type="submission" date="2022-11" db="UniProtKB">
        <authorList>
            <consortium name="WormBaseParasite"/>
        </authorList>
    </citation>
    <scope>IDENTIFICATION</scope>
</reference>
<evidence type="ECO:0000313" key="2">
    <source>
        <dbReference type="Proteomes" id="UP000887578"/>
    </source>
</evidence>
<evidence type="ECO:0000313" key="3">
    <source>
        <dbReference type="WBParaSite" id="PDA_v2.g5776.t1"/>
    </source>
</evidence>
<dbReference type="AlphaFoldDB" id="A0A914QPW3"/>
<accession>A0A914QPW3</accession>
<dbReference type="WBParaSite" id="PDA_v2.g5776.t1">
    <property type="protein sequence ID" value="PDA_v2.g5776.t1"/>
    <property type="gene ID" value="PDA_v2.g5776"/>
</dbReference>
<keyword evidence="1" id="KW-0472">Membrane</keyword>
<organism evidence="2 3">
    <name type="scientific">Panagrolaimus davidi</name>
    <dbReference type="NCBI Taxonomy" id="227884"/>
    <lineage>
        <taxon>Eukaryota</taxon>
        <taxon>Metazoa</taxon>
        <taxon>Ecdysozoa</taxon>
        <taxon>Nematoda</taxon>
        <taxon>Chromadorea</taxon>
        <taxon>Rhabditida</taxon>
        <taxon>Tylenchina</taxon>
        <taxon>Panagrolaimomorpha</taxon>
        <taxon>Panagrolaimoidea</taxon>
        <taxon>Panagrolaimidae</taxon>
        <taxon>Panagrolaimus</taxon>
    </lineage>
</organism>
<dbReference type="Proteomes" id="UP000887578">
    <property type="component" value="Unplaced"/>
</dbReference>
<name>A0A914QPW3_9BILA</name>
<keyword evidence="1" id="KW-0812">Transmembrane</keyword>
<feature type="transmembrane region" description="Helical" evidence="1">
    <location>
        <begin position="12"/>
        <end position="31"/>
    </location>
</feature>
<keyword evidence="2" id="KW-1185">Reference proteome</keyword>
<sequence length="285" mass="33381">MLQSKRAKFYSTYISGQNFALPGTIMFYILMNPKTAALYQKLIKTCKYFFVKNPILIVYGLRYNGDKWIVDEKPFDLSKLTCKVWNTYYLNIELTTSVKTGNQRLLSSLMQKLYRCDAKELTLSYQVLSFRDLYILISSAKVISFYNVTIKNENGSNVALEKVFEIAVKAKRLRIFLNTSLPNITSQTFTELMKIRHFSQLNYLYMDDIPEAFDIEAFYAYMKKNKTTTFNLQFVRSISDAYKSRLEEIVDEILATEVLNYRCPLFDFPGLSSTKFMQLRRAFNK</sequence>
<proteinExistence type="predicted"/>
<protein>
    <submittedName>
        <fullName evidence="3">Uncharacterized protein</fullName>
    </submittedName>
</protein>